<protein>
    <submittedName>
        <fullName evidence="2">Uncharacterized protein</fullName>
    </submittedName>
</protein>
<evidence type="ECO:0000313" key="3">
    <source>
        <dbReference type="Proteomes" id="UP000218332"/>
    </source>
</evidence>
<sequence length="101" mass="11490">MNLTRMVKNRPLFWAAQWLTLLSTIAFIGFLIIKVSSGDGTEQFLSMAGVKVSYIGALVLFATVPLFLVVSFILEYVGDRDYRDFKKQYDIKEDKDDKGSQ</sequence>
<keyword evidence="1" id="KW-0812">Transmembrane</keyword>
<keyword evidence="1" id="KW-1133">Transmembrane helix</keyword>
<comment type="caution">
    <text evidence="2">The sequence shown here is derived from an EMBL/GenBank/DDBJ whole genome shotgun (WGS) entry which is preliminary data.</text>
</comment>
<organism evidence="2 3">
    <name type="scientific">Tamilnaduibacter salinus</name>
    <dbReference type="NCBI Taxonomy" id="1484056"/>
    <lineage>
        <taxon>Bacteria</taxon>
        <taxon>Pseudomonadati</taxon>
        <taxon>Pseudomonadota</taxon>
        <taxon>Gammaproteobacteria</taxon>
        <taxon>Pseudomonadales</taxon>
        <taxon>Marinobacteraceae</taxon>
        <taxon>Tamilnaduibacter</taxon>
    </lineage>
</organism>
<name>A0A2A2I0A8_9GAMM</name>
<reference evidence="2 3" key="1">
    <citation type="submission" date="2017-07" db="EMBL/GenBank/DDBJ databases">
        <title>Tamlnaduibacter salinus (Mi-7) genome sequencing.</title>
        <authorList>
            <person name="Verma A."/>
            <person name="Krishnamurthi S."/>
        </authorList>
    </citation>
    <scope>NUCLEOTIDE SEQUENCE [LARGE SCALE GENOMIC DNA]</scope>
    <source>
        <strain evidence="2 3">Mi-7</strain>
    </source>
</reference>
<dbReference type="AlphaFoldDB" id="A0A2A2I0A8"/>
<gene>
    <name evidence="2" type="ORF">CF392_13080</name>
</gene>
<keyword evidence="1" id="KW-0472">Membrane</keyword>
<dbReference type="Proteomes" id="UP000218332">
    <property type="component" value="Unassembled WGS sequence"/>
</dbReference>
<proteinExistence type="predicted"/>
<keyword evidence="3" id="KW-1185">Reference proteome</keyword>
<feature type="transmembrane region" description="Helical" evidence="1">
    <location>
        <begin position="12"/>
        <end position="33"/>
    </location>
</feature>
<feature type="transmembrane region" description="Helical" evidence="1">
    <location>
        <begin position="53"/>
        <end position="77"/>
    </location>
</feature>
<evidence type="ECO:0000256" key="1">
    <source>
        <dbReference type="SAM" id="Phobius"/>
    </source>
</evidence>
<accession>A0A2A2I0A8</accession>
<dbReference type="EMBL" id="NMPM01000083">
    <property type="protein sequence ID" value="PAV25032.1"/>
    <property type="molecule type" value="Genomic_DNA"/>
</dbReference>
<evidence type="ECO:0000313" key="2">
    <source>
        <dbReference type="EMBL" id="PAV25032.1"/>
    </source>
</evidence>